<protein>
    <submittedName>
        <fullName evidence="1">Uncharacterized protein</fullName>
    </submittedName>
</protein>
<dbReference type="AlphaFoldDB" id="A0A482WNF7"/>
<keyword evidence="2" id="KW-1185">Reference proteome</keyword>
<dbReference type="InParanoid" id="A0A482WNF7"/>
<organism evidence="1 2">
    <name type="scientific">Laodelphax striatellus</name>
    <name type="common">Small brown planthopper</name>
    <name type="synonym">Delphax striatella</name>
    <dbReference type="NCBI Taxonomy" id="195883"/>
    <lineage>
        <taxon>Eukaryota</taxon>
        <taxon>Metazoa</taxon>
        <taxon>Ecdysozoa</taxon>
        <taxon>Arthropoda</taxon>
        <taxon>Hexapoda</taxon>
        <taxon>Insecta</taxon>
        <taxon>Pterygota</taxon>
        <taxon>Neoptera</taxon>
        <taxon>Paraneoptera</taxon>
        <taxon>Hemiptera</taxon>
        <taxon>Auchenorrhyncha</taxon>
        <taxon>Fulgoroidea</taxon>
        <taxon>Delphacidae</taxon>
        <taxon>Criomorphinae</taxon>
        <taxon>Laodelphax</taxon>
    </lineage>
</organism>
<comment type="caution">
    <text evidence="1">The sequence shown here is derived from an EMBL/GenBank/DDBJ whole genome shotgun (WGS) entry which is preliminary data.</text>
</comment>
<dbReference type="Proteomes" id="UP000291343">
    <property type="component" value="Unassembled WGS sequence"/>
</dbReference>
<name>A0A482WNF7_LAOST</name>
<evidence type="ECO:0000313" key="2">
    <source>
        <dbReference type="Proteomes" id="UP000291343"/>
    </source>
</evidence>
<accession>A0A482WNF7</accession>
<proteinExistence type="predicted"/>
<dbReference type="EMBL" id="QKKF02029742">
    <property type="protein sequence ID" value="RZF35018.1"/>
    <property type="molecule type" value="Genomic_DNA"/>
</dbReference>
<sequence>MPHCILTNASIVGARRGDQSLQTTPLHHGGRSHLTTLMSNDVDSDTNSHCALIIPEDAIPAKATIPSNNAVDISESLKLLSNTHHKGKHKSSIDFPFCVVLSRKTLNSFGRKLVGKPHWW</sequence>
<gene>
    <name evidence="1" type="ORF">LSTR_LSTR013035</name>
</gene>
<evidence type="ECO:0000313" key="1">
    <source>
        <dbReference type="EMBL" id="RZF35018.1"/>
    </source>
</evidence>
<reference evidence="1 2" key="1">
    <citation type="journal article" date="2017" name="Gigascience">
        <title>Genome sequence of the small brown planthopper, Laodelphax striatellus.</title>
        <authorList>
            <person name="Zhu J."/>
            <person name="Jiang F."/>
            <person name="Wang X."/>
            <person name="Yang P."/>
            <person name="Bao Y."/>
            <person name="Zhao W."/>
            <person name="Wang W."/>
            <person name="Lu H."/>
            <person name="Wang Q."/>
            <person name="Cui N."/>
            <person name="Li J."/>
            <person name="Chen X."/>
            <person name="Luo L."/>
            <person name="Yu J."/>
            <person name="Kang L."/>
            <person name="Cui F."/>
        </authorList>
    </citation>
    <scope>NUCLEOTIDE SEQUENCE [LARGE SCALE GENOMIC DNA]</scope>
    <source>
        <strain evidence="1">Lst14</strain>
    </source>
</reference>